<dbReference type="SUPFAM" id="SSF103473">
    <property type="entry name" value="MFS general substrate transporter"/>
    <property type="match status" value="1"/>
</dbReference>
<feature type="transmembrane region" description="Helical" evidence="6">
    <location>
        <begin position="287"/>
        <end position="306"/>
    </location>
</feature>
<feature type="transmembrane region" description="Helical" evidence="6">
    <location>
        <begin position="318"/>
        <end position="343"/>
    </location>
</feature>
<keyword evidence="2" id="KW-0813">Transport</keyword>
<feature type="transmembrane region" description="Helical" evidence="6">
    <location>
        <begin position="391"/>
        <end position="413"/>
    </location>
</feature>
<dbReference type="Pfam" id="PF13347">
    <property type="entry name" value="MFS_2"/>
    <property type="match status" value="1"/>
</dbReference>
<evidence type="ECO:0000313" key="8">
    <source>
        <dbReference type="EMBL" id="TLC99564.1"/>
    </source>
</evidence>
<feature type="domain" description="Major facilitator superfamily (MFS) profile" evidence="7">
    <location>
        <begin position="19"/>
        <end position="451"/>
    </location>
</feature>
<dbReference type="Gene3D" id="1.20.1250.20">
    <property type="entry name" value="MFS general substrate transporter like domains"/>
    <property type="match status" value="2"/>
</dbReference>
<evidence type="ECO:0000256" key="1">
    <source>
        <dbReference type="ARBA" id="ARBA00004651"/>
    </source>
</evidence>
<proteinExistence type="predicted"/>
<accession>A0A4U8Q433</accession>
<dbReference type="PROSITE" id="PS50850">
    <property type="entry name" value="MFS"/>
    <property type="match status" value="1"/>
</dbReference>
<dbReference type="STRING" id="180332.GCA_000797495_01574"/>
<dbReference type="InterPro" id="IPR020846">
    <property type="entry name" value="MFS_dom"/>
</dbReference>
<organism evidence="8 9">
    <name type="scientific">Robinsoniella peoriensis</name>
    <dbReference type="NCBI Taxonomy" id="180332"/>
    <lineage>
        <taxon>Bacteria</taxon>
        <taxon>Bacillati</taxon>
        <taxon>Bacillota</taxon>
        <taxon>Clostridia</taxon>
        <taxon>Lachnospirales</taxon>
        <taxon>Lachnospiraceae</taxon>
        <taxon>Robinsoniella</taxon>
    </lineage>
</organism>
<evidence type="ECO:0000313" key="9">
    <source>
        <dbReference type="Proteomes" id="UP000306509"/>
    </source>
</evidence>
<dbReference type="InterPro" id="IPR039672">
    <property type="entry name" value="MFS_2"/>
</dbReference>
<dbReference type="PANTHER" id="PTHR11328:SF24">
    <property type="entry name" value="MAJOR FACILITATOR SUPERFAMILY (MFS) PROFILE DOMAIN-CONTAINING PROTEIN"/>
    <property type="match status" value="1"/>
</dbReference>
<dbReference type="AlphaFoldDB" id="A0A4U8Q433"/>
<feature type="transmembrane region" description="Helical" evidence="6">
    <location>
        <begin position="21"/>
        <end position="45"/>
    </location>
</feature>
<name>A0A4U8Q433_9FIRM</name>
<dbReference type="PANTHER" id="PTHR11328">
    <property type="entry name" value="MAJOR FACILITATOR SUPERFAMILY DOMAIN-CONTAINING PROTEIN"/>
    <property type="match status" value="1"/>
</dbReference>
<evidence type="ECO:0000259" key="7">
    <source>
        <dbReference type="PROSITE" id="PS50850"/>
    </source>
</evidence>
<evidence type="ECO:0000256" key="2">
    <source>
        <dbReference type="ARBA" id="ARBA00022448"/>
    </source>
</evidence>
<feature type="transmembrane region" description="Helical" evidence="6">
    <location>
        <begin position="249"/>
        <end position="275"/>
    </location>
</feature>
<sequence>MLNFATKHDDPEAALGWAERLGYGSGMFGMGLINGILGSFLMVYFTNVSFMDAGVAGTIVAVSKIFDGISDLVMGNIVDRTQSKMGKARVWLLRMCLPLVLSTILLFSIPASMTGLVKCVYVFIMYNIVNAVFYTAMAVPYNSMNYLMTRNRYERGLLGNINQIFSTLANIAMNTFFIKLLTAFGGGDMYSQKGWTMAFIVVGIIVAAASVITVMGTKERIHETGKKGKGTTDASNPAGAVKSLFKNKYWVILTICMFLIFFVIVMYVVAAIYYAQYVLGDAGYYTAINNAISVAQFGIMFITPFFMKKFGKHKIYQFGLLFLMVGFAGTGLSGTNIPLLIFFNAVKGLGLGAAGGMAFGMISDTIDYGQWKTGIRAVGMGNAGISTAQKLGLGLGQAVMGWVLSAGGFNALLETQPDTALTAISICYNWIPVGCVILAFILMLFYRLDDEMPSIITELETREKE</sequence>
<evidence type="ECO:0000256" key="4">
    <source>
        <dbReference type="ARBA" id="ARBA00022989"/>
    </source>
</evidence>
<dbReference type="GO" id="GO:0015293">
    <property type="term" value="F:symporter activity"/>
    <property type="evidence" value="ECO:0007669"/>
    <property type="project" value="InterPro"/>
</dbReference>
<feature type="transmembrane region" description="Helical" evidence="6">
    <location>
        <begin position="121"/>
        <end position="143"/>
    </location>
</feature>
<evidence type="ECO:0000256" key="6">
    <source>
        <dbReference type="SAM" id="Phobius"/>
    </source>
</evidence>
<reference evidence="8 9" key="1">
    <citation type="journal article" date="2019" name="Anaerobe">
        <title>Detection of Robinsoniella peoriensis in multiple bone samples of a trauma patient.</title>
        <authorList>
            <person name="Schrottner P."/>
            <person name="Hartwich K."/>
            <person name="Bunk B."/>
            <person name="Schober I."/>
            <person name="Helbig S."/>
            <person name="Rudolph W.W."/>
            <person name="Gunzer F."/>
        </authorList>
    </citation>
    <scope>NUCLEOTIDE SEQUENCE [LARGE SCALE GENOMIC DNA]</scope>
    <source>
        <strain evidence="8 9">DSM 106044</strain>
    </source>
</reference>
<dbReference type="NCBIfam" id="TIGR00792">
    <property type="entry name" value="gph"/>
    <property type="match status" value="1"/>
</dbReference>
<feature type="transmembrane region" description="Helical" evidence="6">
    <location>
        <begin position="419"/>
        <end position="446"/>
    </location>
</feature>
<feature type="transmembrane region" description="Helical" evidence="6">
    <location>
        <begin position="197"/>
        <end position="217"/>
    </location>
</feature>
<feature type="transmembrane region" description="Helical" evidence="6">
    <location>
        <begin position="90"/>
        <end position="109"/>
    </location>
</feature>
<comment type="subcellular location">
    <subcellularLocation>
        <location evidence="1">Cell membrane</location>
        <topology evidence="1">Multi-pass membrane protein</topology>
    </subcellularLocation>
</comment>
<dbReference type="GO" id="GO:0006814">
    <property type="term" value="P:sodium ion transport"/>
    <property type="evidence" value="ECO:0007669"/>
    <property type="project" value="InterPro"/>
</dbReference>
<dbReference type="Proteomes" id="UP000306509">
    <property type="component" value="Unassembled WGS sequence"/>
</dbReference>
<dbReference type="InterPro" id="IPR036259">
    <property type="entry name" value="MFS_trans_sf"/>
</dbReference>
<feature type="transmembrane region" description="Helical" evidence="6">
    <location>
        <begin position="164"/>
        <end position="185"/>
    </location>
</feature>
<gene>
    <name evidence="8" type="primary">yjmB_4</name>
    <name evidence="8" type="ORF">DSM106044_03515</name>
</gene>
<dbReference type="GO" id="GO:0005886">
    <property type="term" value="C:plasma membrane"/>
    <property type="evidence" value="ECO:0007669"/>
    <property type="project" value="UniProtKB-SubCell"/>
</dbReference>
<keyword evidence="9" id="KW-1185">Reference proteome</keyword>
<dbReference type="EMBL" id="QGQD01000068">
    <property type="protein sequence ID" value="TLC99564.1"/>
    <property type="molecule type" value="Genomic_DNA"/>
</dbReference>
<dbReference type="CDD" id="cd17332">
    <property type="entry name" value="MFS_MelB_like"/>
    <property type="match status" value="1"/>
</dbReference>
<keyword evidence="5 6" id="KW-0472">Membrane</keyword>
<keyword evidence="4 6" id="KW-1133">Transmembrane helix</keyword>
<comment type="caution">
    <text evidence="8">The sequence shown here is derived from an EMBL/GenBank/DDBJ whole genome shotgun (WGS) entry which is preliminary data.</text>
</comment>
<keyword evidence="3 6" id="KW-0812">Transmembrane</keyword>
<dbReference type="GO" id="GO:0008643">
    <property type="term" value="P:carbohydrate transport"/>
    <property type="evidence" value="ECO:0007669"/>
    <property type="project" value="InterPro"/>
</dbReference>
<protein>
    <submittedName>
        <fullName evidence="8">Putative symporter YjmB</fullName>
    </submittedName>
</protein>
<dbReference type="OrthoDB" id="9764596at2"/>
<dbReference type="RefSeq" id="WP_047832404.1">
    <property type="nucleotide sequence ID" value="NZ_CABMJZ010000106.1"/>
</dbReference>
<evidence type="ECO:0000256" key="3">
    <source>
        <dbReference type="ARBA" id="ARBA00022692"/>
    </source>
</evidence>
<dbReference type="InterPro" id="IPR001927">
    <property type="entry name" value="Na/Gal_symport"/>
</dbReference>
<evidence type="ECO:0000256" key="5">
    <source>
        <dbReference type="ARBA" id="ARBA00023136"/>
    </source>
</evidence>